<gene>
    <name evidence="2" type="ORF">DBV15_08393</name>
</gene>
<evidence type="ECO:0000313" key="3">
    <source>
        <dbReference type="Proteomes" id="UP000310200"/>
    </source>
</evidence>
<name>A0A4S2JVK1_9HYME</name>
<feature type="compositionally biased region" description="Polar residues" evidence="1">
    <location>
        <begin position="41"/>
        <end position="50"/>
    </location>
</feature>
<feature type="region of interest" description="Disordered" evidence="1">
    <location>
        <begin position="30"/>
        <end position="68"/>
    </location>
</feature>
<proteinExistence type="predicted"/>
<accession>A0A4S2JVK1</accession>
<evidence type="ECO:0000256" key="1">
    <source>
        <dbReference type="SAM" id="MobiDB-lite"/>
    </source>
</evidence>
<dbReference type="Proteomes" id="UP000310200">
    <property type="component" value="Unassembled WGS sequence"/>
</dbReference>
<keyword evidence="3" id="KW-1185">Reference proteome</keyword>
<reference evidence="2 3" key="1">
    <citation type="journal article" date="2019" name="Philos. Trans. R. Soc. Lond., B, Biol. Sci.">
        <title>Ant behaviour and brain gene expression of defending hosts depend on the ecological success of the intruding social parasite.</title>
        <authorList>
            <person name="Kaur R."/>
            <person name="Stoldt M."/>
            <person name="Jongepier E."/>
            <person name="Feldmeyer B."/>
            <person name="Menzel F."/>
            <person name="Bornberg-Bauer E."/>
            <person name="Foitzik S."/>
        </authorList>
    </citation>
    <scope>NUCLEOTIDE SEQUENCE [LARGE SCALE GENOMIC DNA]</scope>
    <source>
        <tissue evidence="2">Whole body</tissue>
    </source>
</reference>
<protein>
    <submittedName>
        <fullName evidence="2">Uncharacterized protein</fullName>
    </submittedName>
</protein>
<organism evidence="2 3">
    <name type="scientific">Temnothorax longispinosus</name>
    <dbReference type="NCBI Taxonomy" id="300112"/>
    <lineage>
        <taxon>Eukaryota</taxon>
        <taxon>Metazoa</taxon>
        <taxon>Ecdysozoa</taxon>
        <taxon>Arthropoda</taxon>
        <taxon>Hexapoda</taxon>
        <taxon>Insecta</taxon>
        <taxon>Pterygota</taxon>
        <taxon>Neoptera</taxon>
        <taxon>Endopterygota</taxon>
        <taxon>Hymenoptera</taxon>
        <taxon>Apocrita</taxon>
        <taxon>Aculeata</taxon>
        <taxon>Formicoidea</taxon>
        <taxon>Formicidae</taxon>
        <taxon>Myrmicinae</taxon>
        <taxon>Temnothorax</taxon>
    </lineage>
</organism>
<dbReference type="EMBL" id="QBLH01003270">
    <property type="protein sequence ID" value="TGZ40691.1"/>
    <property type="molecule type" value="Genomic_DNA"/>
</dbReference>
<sequence>MRPKGQVDAPAHCNNRPSFFSPLFSLRPRAAPPVSPDEEINNVSPGTYSQEKVAGEGDLDSIPRSPGHIPVEISRRAVSRTRRPRGTRGGLRGEFFRSSRVEPLERRFRLLISPCSLR</sequence>
<comment type="caution">
    <text evidence="2">The sequence shown here is derived from an EMBL/GenBank/DDBJ whole genome shotgun (WGS) entry which is preliminary data.</text>
</comment>
<evidence type="ECO:0000313" key="2">
    <source>
        <dbReference type="EMBL" id="TGZ40691.1"/>
    </source>
</evidence>
<dbReference type="AlphaFoldDB" id="A0A4S2JVK1"/>